<evidence type="ECO:0000256" key="1">
    <source>
        <dbReference type="SAM" id="MobiDB-lite"/>
    </source>
</evidence>
<protein>
    <submittedName>
        <fullName evidence="2">Uncharacterized protein</fullName>
    </submittedName>
</protein>
<feature type="region of interest" description="Disordered" evidence="1">
    <location>
        <begin position="19"/>
        <end position="43"/>
    </location>
</feature>
<gene>
    <name evidence="2" type="ordered locus">AALP_Aa7g077200</name>
</gene>
<evidence type="ECO:0000313" key="2">
    <source>
        <dbReference type="EMBL" id="KFK29010.1"/>
    </source>
</evidence>
<sequence>MHIEVAGAELDRDVFNVETLPGDNAHADGEEEEEDDVEDENDAFKDTGRDIEEVMLRLRSIFGDGGRSLRLVAVVLAMFFVFL</sequence>
<keyword evidence="3" id="KW-1185">Reference proteome</keyword>
<dbReference type="EMBL" id="CM002875">
    <property type="protein sequence ID" value="KFK29010.1"/>
    <property type="molecule type" value="Genomic_DNA"/>
</dbReference>
<evidence type="ECO:0000313" key="3">
    <source>
        <dbReference type="Proteomes" id="UP000029120"/>
    </source>
</evidence>
<reference evidence="3" key="1">
    <citation type="journal article" date="2015" name="Nat. Plants">
        <title>Genome expansion of Arabis alpina linked with retrotransposition and reduced symmetric DNA methylation.</title>
        <authorList>
            <person name="Willing E.M."/>
            <person name="Rawat V."/>
            <person name="Mandakova T."/>
            <person name="Maumus F."/>
            <person name="James G.V."/>
            <person name="Nordstroem K.J."/>
            <person name="Becker C."/>
            <person name="Warthmann N."/>
            <person name="Chica C."/>
            <person name="Szarzynska B."/>
            <person name="Zytnicki M."/>
            <person name="Albani M.C."/>
            <person name="Kiefer C."/>
            <person name="Bergonzi S."/>
            <person name="Castaings L."/>
            <person name="Mateos J.L."/>
            <person name="Berns M.C."/>
            <person name="Bujdoso N."/>
            <person name="Piofczyk T."/>
            <person name="de Lorenzo L."/>
            <person name="Barrero-Sicilia C."/>
            <person name="Mateos I."/>
            <person name="Piednoel M."/>
            <person name="Hagmann J."/>
            <person name="Chen-Min-Tao R."/>
            <person name="Iglesias-Fernandez R."/>
            <person name="Schuster S.C."/>
            <person name="Alonso-Blanco C."/>
            <person name="Roudier F."/>
            <person name="Carbonero P."/>
            <person name="Paz-Ares J."/>
            <person name="Davis S.J."/>
            <person name="Pecinka A."/>
            <person name="Quesneville H."/>
            <person name="Colot V."/>
            <person name="Lysak M.A."/>
            <person name="Weigel D."/>
            <person name="Coupland G."/>
            <person name="Schneeberger K."/>
        </authorList>
    </citation>
    <scope>NUCLEOTIDE SEQUENCE [LARGE SCALE GENOMIC DNA]</scope>
    <source>
        <strain evidence="3">cv. Pajares</strain>
    </source>
</reference>
<organism evidence="2 3">
    <name type="scientific">Arabis alpina</name>
    <name type="common">Alpine rock-cress</name>
    <dbReference type="NCBI Taxonomy" id="50452"/>
    <lineage>
        <taxon>Eukaryota</taxon>
        <taxon>Viridiplantae</taxon>
        <taxon>Streptophyta</taxon>
        <taxon>Embryophyta</taxon>
        <taxon>Tracheophyta</taxon>
        <taxon>Spermatophyta</taxon>
        <taxon>Magnoliopsida</taxon>
        <taxon>eudicotyledons</taxon>
        <taxon>Gunneridae</taxon>
        <taxon>Pentapetalae</taxon>
        <taxon>rosids</taxon>
        <taxon>malvids</taxon>
        <taxon>Brassicales</taxon>
        <taxon>Brassicaceae</taxon>
        <taxon>Arabideae</taxon>
        <taxon>Arabis</taxon>
    </lineage>
</organism>
<feature type="compositionally biased region" description="Acidic residues" evidence="1">
    <location>
        <begin position="29"/>
        <end position="41"/>
    </location>
</feature>
<dbReference type="Proteomes" id="UP000029120">
    <property type="component" value="Chromosome 7"/>
</dbReference>
<dbReference type="Gramene" id="KFK29010">
    <property type="protein sequence ID" value="KFK29010"/>
    <property type="gene ID" value="AALP_AA7G077200"/>
</dbReference>
<accession>A0A087GGK8</accession>
<proteinExistence type="predicted"/>
<dbReference type="AlphaFoldDB" id="A0A087GGK8"/>
<name>A0A087GGK8_ARAAL</name>